<keyword evidence="4" id="KW-1185">Reference proteome</keyword>
<proteinExistence type="predicted"/>
<evidence type="ECO:0000256" key="1">
    <source>
        <dbReference type="SAM" id="Phobius"/>
    </source>
</evidence>
<keyword evidence="1" id="KW-0812">Transmembrane</keyword>
<name>A0A7M5XCM7_9CNID</name>
<dbReference type="AlphaFoldDB" id="A0A7M5XCM7"/>
<reference evidence="3" key="1">
    <citation type="submission" date="2021-01" db="UniProtKB">
        <authorList>
            <consortium name="EnsemblMetazoa"/>
        </authorList>
    </citation>
    <scope>IDENTIFICATION</scope>
</reference>
<feature type="signal peptide" evidence="2">
    <location>
        <begin position="1"/>
        <end position="20"/>
    </location>
</feature>
<protein>
    <recommendedName>
        <fullName evidence="5">Mid2 domain-containing protein</fullName>
    </recommendedName>
</protein>
<sequence>KFSCFFILFVFLCLQNLCGTFDNILLTLCVMKILLKILFVAVIVETTLSVSSVKPVNGVSSTTVSIGNDALFQWNIVLENGDQDVGLKLLNGTTELWTQQWGKVSVEGKALFKDRLTVEKSVTYLKATIKNVDFNDSTIELRITGAILDNGFTKLSDIDSTISLIVQGGPLYCGEDLESKYIVGWNATPRFKLCIQSNPAPEISYTFPSSSESSVKSMVTGPSRDNQYTIEFELPPIAAVNCGRELLYTITSPNLQGSIPLTGRSTIILTDFPLDVTISSFSYENKVPKVVWKEIEAGLCSNKIAYYIEAAITKGPVTGTSLLIDEMGQEQTQILMWAEYDSPTGKKIGSKTDFAFNKTTTKTTTTSVPSATKDEKRSWLGIGIVVGLVIGLLLALVIFYIVRFYQRQNNTKGNQPSEFGEKGPTYEGVKDNVIVNTESTNGQDYEFVADHGNSKRANAVTNQELNAISPSDFTYTKLQGKSH</sequence>
<dbReference type="Proteomes" id="UP000594262">
    <property type="component" value="Unplaced"/>
</dbReference>
<keyword evidence="1" id="KW-1133">Transmembrane helix</keyword>
<evidence type="ECO:0000313" key="4">
    <source>
        <dbReference type="Proteomes" id="UP000594262"/>
    </source>
</evidence>
<organism evidence="3 4">
    <name type="scientific">Clytia hemisphaerica</name>
    <dbReference type="NCBI Taxonomy" id="252671"/>
    <lineage>
        <taxon>Eukaryota</taxon>
        <taxon>Metazoa</taxon>
        <taxon>Cnidaria</taxon>
        <taxon>Hydrozoa</taxon>
        <taxon>Hydroidolina</taxon>
        <taxon>Leptothecata</taxon>
        <taxon>Obeliida</taxon>
        <taxon>Clytiidae</taxon>
        <taxon>Clytia</taxon>
    </lineage>
</organism>
<feature type="transmembrane region" description="Helical" evidence="1">
    <location>
        <begin position="379"/>
        <end position="402"/>
    </location>
</feature>
<evidence type="ECO:0000256" key="2">
    <source>
        <dbReference type="SAM" id="SignalP"/>
    </source>
</evidence>
<keyword evidence="1" id="KW-0472">Membrane</keyword>
<keyword evidence="2" id="KW-0732">Signal</keyword>
<evidence type="ECO:0000313" key="3">
    <source>
        <dbReference type="EnsemblMetazoa" id="CLYHEMP021230.1"/>
    </source>
</evidence>
<dbReference type="EnsemblMetazoa" id="CLYHEMT021230.1">
    <property type="protein sequence ID" value="CLYHEMP021230.1"/>
    <property type="gene ID" value="CLYHEMG021230"/>
</dbReference>
<accession>A0A7M5XCM7</accession>
<feature type="chain" id="PRO_5029727774" description="Mid2 domain-containing protein" evidence="2">
    <location>
        <begin position="21"/>
        <end position="483"/>
    </location>
</feature>
<evidence type="ECO:0008006" key="5">
    <source>
        <dbReference type="Google" id="ProtNLM"/>
    </source>
</evidence>